<reference evidence="2 3" key="1">
    <citation type="journal article" date="2018" name="Front. Plant Sci.">
        <title>Red Clover (Trifolium pratense) and Zigzag Clover (T. medium) - A Picture of Genomic Similarities and Differences.</title>
        <authorList>
            <person name="Dluhosova J."/>
            <person name="Istvanek J."/>
            <person name="Nedelnik J."/>
            <person name="Repkova J."/>
        </authorList>
    </citation>
    <scope>NUCLEOTIDE SEQUENCE [LARGE SCALE GENOMIC DNA]</scope>
    <source>
        <strain evidence="3">cv. 10/8</strain>
        <tissue evidence="2">Leaf</tissue>
    </source>
</reference>
<organism evidence="2 3">
    <name type="scientific">Trifolium medium</name>
    <dbReference type="NCBI Taxonomy" id="97028"/>
    <lineage>
        <taxon>Eukaryota</taxon>
        <taxon>Viridiplantae</taxon>
        <taxon>Streptophyta</taxon>
        <taxon>Embryophyta</taxon>
        <taxon>Tracheophyta</taxon>
        <taxon>Spermatophyta</taxon>
        <taxon>Magnoliopsida</taxon>
        <taxon>eudicotyledons</taxon>
        <taxon>Gunneridae</taxon>
        <taxon>Pentapetalae</taxon>
        <taxon>rosids</taxon>
        <taxon>fabids</taxon>
        <taxon>Fabales</taxon>
        <taxon>Fabaceae</taxon>
        <taxon>Papilionoideae</taxon>
        <taxon>50 kb inversion clade</taxon>
        <taxon>NPAAA clade</taxon>
        <taxon>Hologalegina</taxon>
        <taxon>IRL clade</taxon>
        <taxon>Trifolieae</taxon>
        <taxon>Trifolium</taxon>
    </lineage>
</organism>
<dbReference type="InterPro" id="IPR002156">
    <property type="entry name" value="RNaseH_domain"/>
</dbReference>
<evidence type="ECO:0000313" key="2">
    <source>
        <dbReference type="EMBL" id="MCI31688.1"/>
    </source>
</evidence>
<sequence>MWHEWHELQNFRITNIPPLQDQQHNNASLMQEQQHRHAQQWQKPPVGWYKCNVDAGFHNTLGRTSAGWCVRDHMGYLVMAGTSWVQGKCSIIEGEAMTLIEAMKEMIRR</sequence>
<dbReference type="EMBL" id="LXQA010189173">
    <property type="protein sequence ID" value="MCI31688.1"/>
    <property type="molecule type" value="Genomic_DNA"/>
</dbReference>
<dbReference type="GO" id="GO:0003676">
    <property type="term" value="F:nucleic acid binding"/>
    <property type="evidence" value="ECO:0007669"/>
    <property type="project" value="InterPro"/>
</dbReference>
<feature type="domain" description="RNase H type-1" evidence="1">
    <location>
        <begin position="52"/>
        <end position="105"/>
    </location>
</feature>
<dbReference type="PANTHER" id="PTHR47074:SF11">
    <property type="entry name" value="REVERSE TRANSCRIPTASE-LIKE PROTEIN"/>
    <property type="match status" value="1"/>
</dbReference>
<dbReference type="Pfam" id="PF13456">
    <property type="entry name" value="RVT_3"/>
    <property type="match status" value="1"/>
</dbReference>
<dbReference type="InterPro" id="IPR052929">
    <property type="entry name" value="RNase_H-like_EbsB-rel"/>
</dbReference>
<evidence type="ECO:0000259" key="1">
    <source>
        <dbReference type="Pfam" id="PF13456"/>
    </source>
</evidence>
<accession>A0A392R508</accession>
<keyword evidence="3" id="KW-1185">Reference proteome</keyword>
<dbReference type="GO" id="GO:0004523">
    <property type="term" value="F:RNA-DNA hybrid ribonuclease activity"/>
    <property type="evidence" value="ECO:0007669"/>
    <property type="project" value="InterPro"/>
</dbReference>
<feature type="non-terminal residue" evidence="2">
    <location>
        <position position="109"/>
    </location>
</feature>
<dbReference type="PANTHER" id="PTHR47074">
    <property type="entry name" value="BNAC02G40300D PROTEIN"/>
    <property type="match status" value="1"/>
</dbReference>
<comment type="caution">
    <text evidence="2">The sequence shown here is derived from an EMBL/GenBank/DDBJ whole genome shotgun (WGS) entry which is preliminary data.</text>
</comment>
<name>A0A392R508_9FABA</name>
<dbReference type="Proteomes" id="UP000265520">
    <property type="component" value="Unassembled WGS sequence"/>
</dbReference>
<evidence type="ECO:0000313" key="3">
    <source>
        <dbReference type="Proteomes" id="UP000265520"/>
    </source>
</evidence>
<proteinExistence type="predicted"/>
<protein>
    <recommendedName>
        <fullName evidence="1">RNase H type-1 domain-containing protein</fullName>
    </recommendedName>
</protein>
<dbReference type="AlphaFoldDB" id="A0A392R508"/>